<dbReference type="Proteomes" id="UP000198809">
    <property type="component" value="Unassembled WGS sequence"/>
</dbReference>
<keyword evidence="3" id="KW-0808">Transferase</keyword>
<dbReference type="InterPro" id="IPR027417">
    <property type="entry name" value="P-loop_NTPase"/>
</dbReference>
<proteinExistence type="predicted"/>
<dbReference type="Proteomes" id="UP000683429">
    <property type="component" value="Chromosome"/>
</dbReference>
<dbReference type="SMART" id="SM00072">
    <property type="entry name" value="GuKc"/>
    <property type="match status" value="1"/>
</dbReference>
<evidence type="ECO:0000313" key="2">
    <source>
        <dbReference type="EMBL" id="QWU14329.1"/>
    </source>
</evidence>
<dbReference type="SUPFAM" id="SSF52540">
    <property type="entry name" value="P-loop containing nucleoside triphosphate hydrolases"/>
    <property type="match status" value="1"/>
</dbReference>
<dbReference type="AlphaFoldDB" id="A0A1H8GU90"/>
<accession>A0A1H8GU90</accession>
<sequence>MKKKLYILMAYSGAGKTEIAKHLETKGYNVLQSYTTRQPRYENEYGHMFCTAEEYEEFKSKGEIAAYSLIEGNHYFSTKNQLYNTDIYVCDPDGIVDLKQKTKDIEFITIYIKVDKSTRIKRMQKRGDSVDKILSRITQDGIKFRDKKFDYKVVNYDFDKAVKIIEFIIKTENEEV</sequence>
<reference evidence="3 4" key="1">
    <citation type="submission" date="2016-10" db="EMBL/GenBank/DDBJ databases">
        <authorList>
            <person name="de Groot N.N."/>
        </authorList>
    </citation>
    <scope>NUCLEOTIDE SEQUENCE [LARGE SCALE GENOMIC DNA]</scope>
    <source>
        <strain evidence="3 4">CGMCC 1.10238</strain>
    </source>
</reference>
<dbReference type="Gene3D" id="3.40.50.300">
    <property type="entry name" value="P-loop containing nucleotide triphosphate hydrolases"/>
    <property type="match status" value="1"/>
</dbReference>
<name>A0A1H8GU90_9BACL</name>
<keyword evidence="3" id="KW-0418">Kinase</keyword>
<dbReference type="InterPro" id="IPR008145">
    <property type="entry name" value="GK/Ca_channel_bsu"/>
</dbReference>
<dbReference type="Pfam" id="PF00625">
    <property type="entry name" value="Guanylate_kin"/>
    <property type="match status" value="1"/>
</dbReference>
<evidence type="ECO:0000313" key="3">
    <source>
        <dbReference type="EMBL" id="SEN47047.1"/>
    </source>
</evidence>
<gene>
    <name evidence="2" type="ORF">KP014_20700</name>
    <name evidence="3" type="ORF">SAMN04487895_101632</name>
</gene>
<dbReference type="RefSeq" id="WP_051499302.1">
    <property type="nucleotide sequence ID" value="NZ_CP076607.1"/>
</dbReference>
<evidence type="ECO:0000259" key="1">
    <source>
        <dbReference type="PROSITE" id="PS50052"/>
    </source>
</evidence>
<feature type="domain" description="Guanylate kinase-like" evidence="1">
    <location>
        <begin position="3"/>
        <end position="170"/>
    </location>
</feature>
<organism evidence="3 4">
    <name type="scientific">Paenibacillus sophorae</name>
    <dbReference type="NCBI Taxonomy" id="1333845"/>
    <lineage>
        <taxon>Bacteria</taxon>
        <taxon>Bacillati</taxon>
        <taxon>Bacillota</taxon>
        <taxon>Bacilli</taxon>
        <taxon>Bacillales</taxon>
        <taxon>Paenibacillaceae</taxon>
        <taxon>Paenibacillus</taxon>
    </lineage>
</organism>
<dbReference type="GO" id="GO:0016301">
    <property type="term" value="F:kinase activity"/>
    <property type="evidence" value="ECO:0007669"/>
    <property type="project" value="UniProtKB-KW"/>
</dbReference>
<protein>
    <submittedName>
        <fullName evidence="2">AAA family ATPase</fullName>
    </submittedName>
    <submittedName>
        <fullName evidence="3">Guanylate kinase</fullName>
    </submittedName>
</protein>
<reference evidence="2 5" key="2">
    <citation type="submission" date="2021-06" db="EMBL/GenBank/DDBJ databases">
        <title>Whole genome sequence of Paenibacillus sophorae DSM23020 for comparative genomics.</title>
        <authorList>
            <person name="Kim M.-J."/>
            <person name="Lee G."/>
            <person name="Shin J.-H."/>
        </authorList>
    </citation>
    <scope>NUCLEOTIDE SEQUENCE [LARGE SCALE GENOMIC DNA]</scope>
    <source>
        <strain evidence="2 5">DSM 23020</strain>
    </source>
</reference>
<dbReference type="InterPro" id="IPR008144">
    <property type="entry name" value="Guanylate_kin-like_dom"/>
</dbReference>
<dbReference type="PROSITE" id="PS50052">
    <property type="entry name" value="GUANYLATE_KINASE_2"/>
    <property type="match status" value="1"/>
</dbReference>
<evidence type="ECO:0000313" key="4">
    <source>
        <dbReference type="Proteomes" id="UP000198809"/>
    </source>
</evidence>
<evidence type="ECO:0000313" key="5">
    <source>
        <dbReference type="Proteomes" id="UP000683429"/>
    </source>
</evidence>
<dbReference type="EMBL" id="CP076607">
    <property type="protein sequence ID" value="QWU14329.1"/>
    <property type="molecule type" value="Genomic_DNA"/>
</dbReference>
<dbReference type="STRING" id="1333845.SAMN04487895_101632"/>
<dbReference type="OrthoDB" id="1033810at2"/>
<dbReference type="EMBL" id="FODH01000001">
    <property type="protein sequence ID" value="SEN47047.1"/>
    <property type="molecule type" value="Genomic_DNA"/>
</dbReference>
<keyword evidence="5" id="KW-1185">Reference proteome</keyword>